<feature type="coiled-coil region" evidence="1">
    <location>
        <begin position="116"/>
        <end position="189"/>
    </location>
</feature>
<keyword evidence="4" id="KW-1185">Reference proteome</keyword>
<dbReference type="Proteomes" id="UP000187209">
    <property type="component" value="Unassembled WGS sequence"/>
</dbReference>
<comment type="caution">
    <text evidence="3">The sequence shown here is derived from an EMBL/GenBank/DDBJ whole genome shotgun (WGS) entry which is preliminary data.</text>
</comment>
<evidence type="ECO:0000313" key="3">
    <source>
        <dbReference type="EMBL" id="OMJ95372.1"/>
    </source>
</evidence>
<accession>A0A1R2D2A1</accession>
<organism evidence="3 4">
    <name type="scientific">Stentor coeruleus</name>
    <dbReference type="NCBI Taxonomy" id="5963"/>
    <lineage>
        <taxon>Eukaryota</taxon>
        <taxon>Sar</taxon>
        <taxon>Alveolata</taxon>
        <taxon>Ciliophora</taxon>
        <taxon>Postciliodesmatophora</taxon>
        <taxon>Heterotrichea</taxon>
        <taxon>Heterotrichida</taxon>
        <taxon>Stentoridae</taxon>
        <taxon>Stentor</taxon>
    </lineage>
</organism>
<evidence type="ECO:0000313" key="4">
    <source>
        <dbReference type="Proteomes" id="UP000187209"/>
    </source>
</evidence>
<gene>
    <name evidence="3" type="ORF">SteCoe_1290</name>
</gene>
<dbReference type="EMBL" id="MPUH01000013">
    <property type="protein sequence ID" value="OMJ95372.1"/>
    <property type="molecule type" value="Genomic_DNA"/>
</dbReference>
<keyword evidence="1" id="KW-0175">Coiled coil</keyword>
<feature type="coiled-coil region" evidence="1">
    <location>
        <begin position="522"/>
        <end position="556"/>
    </location>
</feature>
<dbReference type="AlphaFoldDB" id="A0A1R2D2A1"/>
<evidence type="ECO:0000256" key="1">
    <source>
        <dbReference type="SAM" id="Coils"/>
    </source>
</evidence>
<sequence>MDNNTEELIKPPEELECSIPLRSSIVGTSILDELCKIGYEITSLEEEDYENVDNPISFFKPKFLNISKACENIKEFLKDNEEERHEIIAKYEGKIAFLEEELCENEKTNIAVKEKNRMLTLQLDQIRDEYNQLNEDFNSTLQLLKEQISTREKGMEDEEDKLNKMNEIIKGLTEEIKNKDTEIEILKGKNEKNNSLIELIGKGPRNDPNTAKNIENMEKKYKSLEKLYMQQIQSNTTLQDKIQEIETNHLHSLETKIIEQEGKIKNYENLLKKTEQDKLSNAKESPTSTSPESPDEYKKEISNLLFEKSQNEAIILELEHELKKVFQKNQEYEFKILTLNNRITDLKDELANKFQKSANNYGILEVSEQLVTNDYDLTKSLDLNDSDLVSGSGKNREQYKNLAQVVKEMQVFVTEGCHDFEVMRKCVEMVNGVKECLEKHGVIIGEKSDMLGEIEKLIEKRTAERKHEECTKKIEANSECNKGSHEEIDYPVNYSEPSPRGNYRNMSHTVVLSELKLKDSKIQSKKKQILLHKEQINCLKKQIREVESQITIYQNLDLNLLKTLVKQIFEVLPKLDEKLEKEVELCMSVLGFSGEDYALLKNIRIRKNRFKIFG</sequence>
<reference evidence="3 4" key="1">
    <citation type="submission" date="2016-11" db="EMBL/GenBank/DDBJ databases">
        <title>The macronuclear genome of Stentor coeruleus: a giant cell with tiny introns.</title>
        <authorList>
            <person name="Slabodnick M."/>
            <person name="Ruby J.G."/>
            <person name="Reiff S.B."/>
            <person name="Swart E.C."/>
            <person name="Gosai S."/>
            <person name="Prabakaran S."/>
            <person name="Witkowska E."/>
            <person name="Larue G.E."/>
            <person name="Fisher S."/>
            <person name="Freeman R.M."/>
            <person name="Gunawardena J."/>
            <person name="Chu W."/>
            <person name="Stover N.A."/>
            <person name="Gregory B.D."/>
            <person name="Nowacki M."/>
            <person name="Derisi J."/>
            <person name="Roy S.W."/>
            <person name="Marshall W.F."/>
            <person name="Sood P."/>
        </authorList>
    </citation>
    <scope>NUCLEOTIDE SEQUENCE [LARGE SCALE GENOMIC DNA]</scope>
    <source>
        <strain evidence="3">WM001</strain>
    </source>
</reference>
<feature type="region of interest" description="Disordered" evidence="2">
    <location>
        <begin position="275"/>
        <end position="298"/>
    </location>
</feature>
<evidence type="ECO:0000256" key="2">
    <source>
        <dbReference type="SAM" id="MobiDB-lite"/>
    </source>
</evidence>
<protein>
    <submittedName>
        <fullName evidence="3">Uncharacterized protein</fullName>
    </submittedName>
</protein>
<name>A0A1R2D2A1_9CILI</name>
<feature type="coiled-coil region" evidence="1">
    <location>
        <begin position="315"/>
        <end position="356"/>
    </location>
</feature>
<proteinExistence type="predicted"/>